<dbReference type="AlphaFoldDB" id="A0A511MGW2"/>
<dbReference type="OrthoDB" id="9973209at2"/>
<evidence type="ECO:0000313" key="2">
    <source>
        <dbReference type="EMBL" id="GEM39910.1"/>
    </source>
</evidence>
<evidence type="ECO:0000313" key="3">
    <source>
        <dbReference type="Proteomes" id="UP000321424"/>
    </source>
</evidence>
<dbReference type="Pfam" id="PF13744">
    <property type="entry name" value="HTH_37"/>
    <property type="match status" value="1"/>
</dbReference>
<dbReference type="EMBL" id="BJXA01000030">
    <property type="protein sequence ID" value="GEM39910.1"/>
    <property type="molecule type" value="Genomic_DNA"/>
</dbReference>
<dbReference type="Gene3D" id="1.10.260.40">
    <property type="entry name" value="lambda repressor-like DNA-binding domains"/>
    <property type="match status" value="1"/>
</dbReference>
<dbReference type="InterPro" id="IPR010982">
    <property type="entry name" value="Lambda_DNA-bd_dom_sf"/>
</dbReference>
<comment type="caution">
    <text evidence="2">The sequence shown here is derived from an EMBL/GenBank/DDBJ whole genome shotgun (WGS) entry which is preliminary data.</text>
</comment>
<organism evidence="2 3">
    <name type="scientific">Nocardia ninae NBRC 108245</name>
    <dbReference type="NCBI Taxonomy" id="1210091"/>
    <lineage>
        <taxon>Bacteria</taxon>
        <taxon>Bacillati</taxon>
        <taxon>Actinomycetota</taxon>
        <taxon>Actinomycetes</taxon>
        <taxon>Mycobacteriales</taxon>
        <taxon>Nocardiaceae</taxon>
        <taxon>Nocardia</taxon>
    </lineage>
</organism>
<evidence type="ECO:0000259" key="1">
    <source>
        <dbReference type="Pfam" id="PF13744"/>
    </source>
</evidence>
<dbReference type="RefSeq" id="WP_147134414.1">
    <property type="nucleotide sequence ID" value="NZ_BJXA01000030.1"/>
</dbReference>
<protein>
    <recommendedName>
        <fullName evidence="1">HigA2-like helix-turn-helix domain-containing protein</fullName>
    </recommendedName>
</protein>
<dbReference type="SUPFAM" id="SSF47413">
    <property type="entry name" value="lambda repressor-like DNA-binding domains"/>
    <property type="match status" value="1"/>
</dbReference>
<name>A0A511MGW2_9NOCA</name>
<accession>A0A511MGW2</accession>
<keyword evidence="3" id="KW-1185">Reference proteome</keyword>
<dbReference type="Proteomes" id="UP000321424">
    <property type="component" value="Unassembled WGS sequence"/>
</dbReference>
<dbReference type="GO" id="GO:0003677">
    <property type="term" value="F:DNA binding"/>
    <property type="evidence" value="ECO:0007669"/>
    <property type="project" value="InterPro"/>
</dbReference>
<reference evidence="2 3" key="1">
    <citation type="submission" date="2019-07" db="EMBL/GenBank/DDBJ databases">
        <title>Whole genome shotgun sequence of Nocardia ninae NBRC 108245.</title>
        <authorList>
            <person name="Hosoyama A."/>
            <person name="Uohara A."/>
            <person name="Ohji S."/>
            <person name="Ichikawa N."/>
        </authorList>
    </citation>
    <scope>NUCLEOTIDE SEQUENCE [LARGE SCALE GENOMIC DNA]</scope>
    <source>
        <strain evidence="2 3">NBRC 108245</strain>
    </source>
</reference>
<gene>
    <name evidence="2" type="ORF">NN4_44290</name>
</gene>
<feature type="domain" description="HigA2-like helix-turn-helix" evidence="1">
    <location>
        <begin position="8"/>
        <end position="75"/>
    </location>
</feature>
<dbReference type="InterPro" id="IPR039554">
    <property type="entry name" value="HigA2-like_HTH"/>
</dbReference>
<sequence length="85" mass="9653">MAARAPLDKDERALRLQLMEAIDNERAQRCLNITEAAGLLGVRRPEYSYLVNQHVDRLSLSKLLSWARTMGVNYKLSLEISSPPQ</sequence>
<proteinExistence type="predicted"/>